<dbReference type="STRING" id="1884261.A0A5C3R3Q6"/>
<evidence type="ECO:0000256" key="3">
    <source>
        <dbReference type="ARBA" id="ARBA00022786"/>
    </source>
</evidence>
<sequence>MALQASLGGWAIWTRRPHDPANAPGIIISPRTKPPSHILEQALDIPTPPPTPPPPPRSVVQESEPVAKESAPAESLESPRAPQNVSVPSSSATDTTPTTTRPASPASSSTSASIGNTSSKPAASADGSHPPPVAPVSDTIQAPSPTARVAPPSPAVVQPAAAPEPSGAPPAKKSWASLLRPAPGSAQALSQLPVSSVVGFSIPADALPPSAERVLNDSKRVALLALLNGRHAGPSQPVSGYAGVAAAAPPKAVVPPAIDFQKIRSRGLVNSGNMCFANAVLQVLVYCQPFHSFFAEVGKLLPPHKATSTDEDDPAAAPLVRATVNFLQEFMVKTPSPSTKGKERARNGNEETFNDGPESDWDAFLPTNFYDAMKEKKRFDSMRGGQQEDAEEFFGFFLDSLEEELLSLSNSLSPTPPQPPATITSAPKEVKEAPDDGWMEVGKRNKMVITRTIKNTESVISRIFGGKSRSTLKAVGIKDSAVVEDWRSLRLDVQRDQVLSVEDALAHISDPQTVQISHPTRADGVLDANQQVLLESMPSVLVLHMKRFCYDTTVGGVVKVAKHIRFGPELQIGTDLLSLHARPRQVTKYKLFGVIYHHGVSAGGGHYTLDILHPCRYGAGKEGWVRVDDELVSDVGMQDVFDSDDRDNNRCAYLLFYRRVVVSAR</sequence>
<evidence type="ECO:0000259" key="8">
    <source>
        <dbReference type="PROSITE" id="PS50235"/>
    </source>
</evidence>
<dbReference type="GO" id="GO:0005634">
    <property type="term" value="C:nucleus"/>
    <property type="evidence" value="ECO:0007669"/>
    <property type="project" value="TreeGrafter"/>
</dbReference>
<dbReference type="PANTHER" id="PTHR24006">
    <property type="entry name" value="UBIQUITIN CARBOXYL-TERMINAL HYDROLASE"/>
    <property type="match status" value="1"/>
</dbReference>
<dbReference type="AlphaFoldDB" id="A0A5C3R3Q6"/>
<dbReference type="PROSITE" id="PS50235">
    <property type="entry name" value="USP_3"/>
    <property type="match status" value="1"/>
</dbReference>
<dbReference type="PROSITE" id="PS00972">
    <property type="entry name" value="USP_1"/>
    <property type="match status" value="1"/>
</dbReference>
<organism evidence="9 10">
    <name type="scientific">Pterulicium gracile</name>
    <dbReference type="NCBI Taxonomy" id="1884261"/>
    <lineage>
        <taxon>Eukaryota</taxon>
        <taxon>Fungi</taxon>
        <taxon>Dikarya</taxon>
        <taxon>Basidiomycota</taxon>
        <taxon>Agaricomycotina</taxon>
        <taxon>Agaricomycetes</taxon>
        <taxon>Agaricomycetidae</taxon>
        <taxon>Agaricales</taxon>
        <taxon>Pleurotineae</taxon>
        <taxon>Pterulaceae</taxon>
        <taxon>Pterulicium</taxon>
    </lineage>
</organism>
<feature type="compositionally biased region" description="Basic and acidic residues" evidence="7">
    <location>
        <begin position="340"/>
        <end position="349"/>
    </location>
</feature>
<dbReference type="GO" id="GO:0006508">
    <property type="term" value="P:proteolysis"/>
    <property type="evidence" value="ECO:0007669"/>
    <property type="project" value="UniProtKB-KW"/>
</dbReference>
<dbReference type="Gene3D" id="3.90.70.10">
    <property type="entry name" value="Cysteine proteinases"/>
    <property type="match status" value="1"/>
</dbReference>
<evidence type="ECO:0000313" key="10">
    <source>
        <dbReference type="Proteomes" id="UP000305067"/>
    </source>
</evidence>
<comment type="catalytic activity">
    <reaction evidence="1 6">
        <text>Thiol-dependent hydrolysis of ester, thioester, amide, peptide and isopeptide bonds formed by the C-terminal Gly of ubiquitin (a 76-residue protein attached to proteins as an intracellular targeting signal).</text>
        <dbReference type="EC" id="3.4.19.12"/>
    </reaction>
</comment>
<keyword evidence="2 6" id="KW-0645">Protease</keyword>
<dbReference type="InterPro" id="IPR001394">
    <property type="entry name" value="Peptidase_C19_UCH"/>
</dbReference>
<dbReference type="GO" id="GO:0005829">
    <property type="term" value="C:cytosol"/>
    <property type="evidence" value="ECO:0007669"/>
    <property type="project" value="TreeGrafter"/>
</dbReference>
<keyword evidence="3 6" id="KW-0833">Ubl conjugation pathway</keyword>
<dbReference type="EC" id="3.4.19.12" evidence="6"/>
<dbReference type="InterPro" id="IPR018200">
    <property type="entry name" value="USP_CS"/>
</dbReference>
<feature type="compositionally biased region" description="Low complexity" evidence="7">
    <location>
        <begin position="86"/>
        <end position="119"/>
    </location>
</feature>
<keyword evidence="10" id="KW-1185">Reference proteome</keyword>
<feature type="region of interest" description="Disordered" evidence="7">
    <location>
        <begin position="14"/>
        <end position="176"/>
    </location>
</feature>
<dbReference type="Proteomes" id="UP000305067">
    <property type="component" value="Unassembled WGS sequence"/>
</dbReference>
<proteinExistence type="inferred from homology"/>
<dbReference type="EMBL" id="ML178814">
    <property type="protein sequence ID" value="TFL07379.1"/>
    <property type="molecule type" value="Genomic_DNA"/>
</dbReference>
<feature type="region of interest" description="Disordered" evidence="7">
    <location>
        <begin position="334"/>
        <end position="358"/>
    </location>
</feature>
<evidence type="ECO:0000256" key="2">
    <source>
        <dbReference type="ARBA" id="ARBA00022670"/>
    </source>
</evidence>
<feature type="compositionally biased region" description="Low complexity" evidence="7">
    <location>
        <begin position="142"/>
        <end position="171"/>
    </location>
</feature>
<gene>
    <name evidence="9" type="ORF">BDV98DRAFT_497382</name>
</gene>
<feature type="region of interest" description="Disordered" evidence="7">
    <location>
        <begin position="410"/>
        <end position="432"/>
    </location>
</feature>
<reference evidence="9 10" key="1">
    <citation type="journal article" date="2019" name="Nat. Ecol. Evol.">
        <title>Megaphylogeny resolves global patterns of mushroom evolution.</title>
        <authorList>
            <person name="Varga T."/>
            <person name="Krizsan K."/>
            <person name="Foldi C."/>
            <person name="Dima B."/>
            <person name="Sanchez-Garcia M."/>
            <person name="Sanchez-Ramirez S."/>
            <person name="Szollosi G.J."/>
            <person name="Szarkandi J.G."/>
            <person name="Papp V."/>
            <person name="Albert L."/>
            <person name="Andreopoulos W."/>
            <person name="Angelini C."/>
            <person name="Antonin V."/>
            <person name="Barry K.W."/>
            <person name="Bougher N.L."/>
            <person name="Buchanan P."/>
            <person name="Buyck B."/>
            <person name="Bense V."/>
            <person name="Catcheside P."/>
            <person name="Chovatia M."/>
            <person name="Cooper J."/>
            <person name="Damon W."/>
            <person name="Desjardin D."/>
            <person name="Finy P."/>
            <person name="Geml J."/>
            <person name="Haridas S."/>
            <person name="Hughes K."/>
            <person name="Justo A."/>
            <person name="Karasinski D."/>
            <person name="Kautmanova I."/>
            <person name="Kiss B."/>
            <person name="Kocsube S."/>
            <person name="Kotiranta H."/>
            <person name="LaButti K.M."/>
            <person name="Lechner B.E."/>
            <person name="Liimatainen K."/>
            <person name="Lipzen A."/>
            <person name="Lukacs Z."/>
            <person name="Mihaltcheva S."/>
            <person name="Morgado L.N."/>
            <person name="Niskanen T."/>
            <person name="Noordeloos M.E."/>
            <person name="Ohm R.A."/>
            <person name="Ortiz-Santana B."/>
            <person name="Ovrebo C."/>
            <person name="Racz N."/>
            <person name="Riley R."/>
            <person name="Savchenko A."/>
            <person name="Shiryaev A."/>
            <person name="Soop K."/>
            <person name="Spirin V."/>
            <person name="Szebenyi C."/>
            <person name="Tomsovsky M."/>
            <person name="Tulloss R.E."/>
            <person name="Uehling J."/>
            <person name="Grigoriev I.V."/>
            <person name="Vagvolgyi C."/>
            <person name="Papp T."/>
            <person name="Martin F.M."/>
            <person name="Miettinen O."/>
            <person name="Hibbett D.S."/>
            <person name="Nagy L.G."/>
        </authorList>
    </citation>
    <scope>NUCLEOTIDE SEQUENCE [LARGE SCALE GENOMIC DNA]</scope>
    <source>
        <strain evidence="9 10">CBS 309.79</strain>
    </source>
</reference>
<dbReference type="GO" id="GO:0004843">
    <property type="term" value="F:cysteine-type deubiquitinase activity"/>
    <property type="evidence" value="ECO:0007669"/>
    <property type="project" value="UniProtKB-UniRule"/>
</dbReference>
<accession>A0A5C3R3Q6</accession>
<protein>
    <recommendedName>
        <fullName evidence="6">Ubiquitin carboxyl-terminal hydrolase</fullName>
        <ecNumber evidence="6">3.4.19.12</ecNumber>
    </recommendedName>
</protein>
<dbReference type="SUPFAM" id="SSF54001">
    <property type="entry name" value="Cysteine proteinases"/>
    <property type="match status" value="1"/>
</dbReference>
<feature type="compositionally biased region" description="Pro residues" evidence="7">
    <location>
        <begin position="46"/>
        <end position="57"/>
    </location>
</feature>
<dbReference type="GO" id="GO:0016579">
    <property type="term" value="P:protein deubiquitination"/>
    <property type="evidence" value="ECO:0007669"/>
    <property type="project" value="InterPro"/>
</dbReference>
<dbReference type="PANTHER" id="PTHR24006:SF687">
    <property type="entry name" value="UBIQUITIN CARBOXYL-TERMINAL HYDROLASE 10"/>
    <property type="match status" value="1"/>
</dbReference>
<evidence type="ECO:0000256" key="1">
    <source>
        <dbReference type="ARBA" id="ARBA00000707"/>
    </source>
</evidence>
<keyword evidence="5 6" id="KW-0788">Thiol protease</keyword>
<evidence type="ECO:0000256" key="7">
    <source>
        <dbReference type="SAM" id="MobiDB-lite"/>
    </source>
</evidence>
<evidence type="ECO:0000256" key="4">
    <source>
        <dbReference type="ARBA" id="ARBA00022801"/>
    </source>
</evidence>
<comment type="similarity">
    <text evidence="6">Belongs to the peptidase C19 family.</text>
</comment>
<dbReference type="OrthoDB" id="429671at2759"/>
<dbReference type="InterPro" id="IPR028889">
    <property type="entry name" value="USP"/>
</dbReference>
<dbReference type="PROSITE" id="PS00973">
    <property type="entry name" value="USP_2"/>
    <property type="match status" value="1"/>
</dbReference>
<keyword evidence="4 6" id="KW-0378">Hydrolase</keyword>
<dbReference type="InterPro" id="IPR038765">
    <property type="entry name" value="Papain-like_cys_pep_sf"/>
</dbReference>
<name>A0A5C3R3Q6_9AGAR</name>
<evidence type="ECO:0000256" key="5">
    <source>
        <dbReference type="ARBA" id="ARBA00022807"/>
    </source>
</evidence>
<evidence type="ECO:0000256" key="6">
    <source>
        <dbReference type="RuleBase" id="RU366025"/>
    </source>
</evidence>
<dbReference type="Pfam" id="PF00443">
    <property type="entry name" value="UCH"/>
    <property type="match status" value="1"/>
</dbReference>
<dbReference type="InterPro" id="IPR050164">
    <property type="entry name" value="Peptidase_C19"/>
</dbReference>
<evidence type="ECO:0000313" key="9">
    <source>
        <dbReference type="EMBL" id="TFL07379.1"/>
    </source>
</evidence>
<dbReference type="CDD" id="cd02257">
    <property type="entry name" value="Peptidase_C19"/>
    <property type="match status" value="1"/>
</dbReference>
<feature type="domain" description="USP" evidence="8">
    <location>
        <begin position="266"/>
        <end position="660"/>
    </location>
</feature>